<sequence length="193" mass="19587">MRTVHPIETESYAILRTRLDTADLPPLTRAVVERVVHTTADPSWAGDLVCDEGALRAGRAALLAGAPLVTDVRMVAVGVTARPSVVALDLAPVAAPGLTRSATGIRAAAAQYPDGAVWVIGNAPTALDELLRTGVRSPLVIGLPVGFVGSVAAKAALRAAGWPSVSNRSERGGAAAAAAAVNALLYADGEDPS</sequence>
<organism evidence="6 7">
    <name type="scientific">Pseudonocardia broussonetiae</name>
    <dbReference type="NCBI Taxonomy" id="2736640"/>
    <lineage>
        <taxon>Bacteria</taxon>
        <taxon>Bacillati</taxon>
        <taxon>Actinomycetota</taxon>
        <taxon>Actinomycetes</taxon>
        <taxon>Pseudonocardiales</taxon>
        <taxon>Pseudonocardiaceae</taxon>
        <taxon>Pseudonocardia</taxon>
    </lineage>
</organism>
<keyword evidence="3" id="KW-0169">Cobalamin biosynthesis</keyword>
<dbReference type="Gene3D" id="3.40.50.10230">
    <property type="entry name" value="Cobalamin biosynthesis CobH/CbiC, precorrin-8X methylmutase"/>
    <property type="match status" value="1"/>
</dbReference>
<dbReference type="UniPathway" id="UPA00148"/>
<dbReference type="AlphaFoldDB" id="A0A6M6JMQ9"/>
<gene>
    <name evidence="6" type="ORF">HOP40_18710</name>
</gene>
<dbReference type="InterPro" id="IPR003722">
    <property type="entry name" value="Cbl_synth_CobH/CbiC"/>
</dbReference>
<proteinExistence type="inferred from homology"/>
<protein>
    <submittedName>
        <fullName evidence="6">Precorrin-8X methylmutase</fullName>
    </submittedName>
</protein>
<dbReference type="Proteomes" id="UP000505377">
    <property type="component" value="Chromosome"/>
</dbReference>
<comment type="pathway">
    <text evidence="1">Cofactor biosynthesis; adenosylcobalamin biosynthesis.</text>
</comment>
<evidence type="ECO:0000259" key="5">
    <source>
        <dbReference type="Pfam" id="PF02570"/>
    </source>
</evidence>
<dbReference type="PANTHER" id="PTHR43588">
    <property type="entry name" value="COBALT-PRECORRIN-8 METHYLMUTASE"/>
    <property type="match status" value="1"/>
</dbReference>
<evidence type="ECO:0000313" key="6">
    <source>
        <dbReference type="EMBL" id="QJY47591.1"/>
    </source>
</evidence>
<reference evidence="6 7" key="1">
    <citation type="submission" date="2020-05" db="EMBL/GenBank/DDBJ databases">
        <authorList>
            <person name="Mo P."/>
        </authorList>
    </citation>
    <scope>NUCLEOTIDE SEQUENCE [LARGE SCALE GENOMIC DNA]</scope>
    <source>
        <strain evidence="6 7">Gen01</strain>
    </source>
</reference>
<keyword evidence="7" id="KW-1185">Reference proteome</keyword>
<keyword evidence="4" id="KW-0413">Isomerase</keyword>
<evidence type="ECO:0000256" key="2">
    <source>
        <dbReference type="ARBA" id="ARBA00009774"/>
    </source>
</evidence>
<evidence type="ECO:0000256" key="1">
    <source>
        <dbReference type="ARBA" id="ARBA00004953"/>
    </source>
</evidence>
<evidence type="ECO:0000313" key="7">
    <source>
        <dbReference type="Proteomes" id="UP000505377"/>
    </source>
</evidence>
<dbReference type="RefSeq" id="WP_172160343.1">
    <property type="nucleotide sequence ID" value="NZ_CP053564.1"/>
</dbReference>
<evidence type="ECO:0000256" key="4">
    <source>
        <dbReference type="ARBA" id="ARBA00023235"/>
    </source>
</evidence>
<dbReference type="GO" id="GO:0009236">
    <property type="term" value="P:cobalamin biosynthetic process"/>
    <property type="evidence" value="ECO:0007669"/>
    <property type="project" value="UniProtKB-UniPathway"/>
</dbReference>
<evidence type="ECO:0000256" key="3">
    <source>
        <dbReference type="ARBA" id="ARBA00022573"/>
    </source>
</evidence>
<dbReference type="EMBL" id="CP053564">
    <property type="protein sequence ID" value="QJY47591.1"/>
    <property type="molecule type" value="Genomic_DNA"/>
</dbReference>
<feature type="domain" description="Cobalamin biosynthesis precorrin-8X methylmutase CobH/CbiC" evidence="5">
    <location>
        <begin position="7"/>
        <end position="186"/>
    </location>
</feature>
<accession>A0A6M6JMQ9</accession>
<dbReference type="InterPro" id="IPR036588">
    <property type="entry name" value="CobH/CbiC_sf"/>
</dbReference>
<comment type="similarity">
    <text evidence="2">Belongs to the CobH/CbiC family.</text>
</comment>
<name>A0A6M6JMQ9_9PSEU</name>
<dbReference type="Pfam" id="PF02570">
    <property type="entry name" value="CbiC"/>
    <property type="match status" value="1"/>
</dbReference>
<dbReference type="PANTHER" id="PTHR43588:SF1">
    <property type="entry name" value="COBALT-PRECORRIN-8 METHYLMUTASE"/>
    <property type="match status" value="1"/>
</dbReference>
<dbReference type="SUPFAM" id="SSF63965">
    <property type="entry name" value="Precorrin-8X methylmutase CbiC/CobH"/>
    <property type="match status" value="1"/>
</dbReference>
<dbReference type="GO" id="GO:0016993">
    <property type="term" value="F:precorrin-8X methylmutase activity"/>
    <property type="evidence" value="ECO:0007669"/>
    <property type="project" value="InterPro"/>
</dbReference>
<dbReference type="KEGG" id="pbro:HOP40_18710"/>